<evidence type="ECO:0000313" key="2">
    <source>
        <dbReference type="Proteomes" id="UP000691718"/>
    </source>
</evidence>
<gene>
    <name evidence="1" type="ORF">PAPOLLO_LOCUS481</name>
</gene>
<comment type="caution">
    <text evidence="1">The sequence shown here is derived from an EMBL/GenBank/DDBJ whole genome shotgun (WGS) entry which is preliminary data.</text>
</comment>
<evidence type="ECO:0000313" key="1">
    <source>
        <dbReference type="EMBL" id="CAG4931979.1"/>
    </source>
</evidence>
<sequence>MTEDANTRMRILQDTLHHYYNIVFPKKKQRSKLKKWTTLGIETMKDCKRLKAKNYCKSFVEIKDSFVSYKRTTELISVLIAWDVYNSIIYFHILSTKTMTPQLILKL</sequence>
<proteinExistence type="predicted"/>
<dbReference type="EMBL" id="CAJQZP010000008">
    <property type="protein sequence ID" value="CAG4931979.1"/>
    <property type="molecule type" value="Genomic_DNA"/>
</dbReference>
<organism evidence="1 2">
    <name type="scientific">Parnassius apollo</name>
    <name type="common">Apollo butterfly</name>
    <name type="synonym">Papilio apollo</name>
    <dbReference type="NCBI Taxonomy" id="110799"/>
    <lineage>
        <taxon>Eukaryota</taxon>
        <taxon>Metazoa</taxon>
        <taxon>Ecdysozoa</taxon>
        <taxon>Arthropoda</taxon>
        <taxon>Hexapoda</taxon>
        <taxon>Insecta</taxon>
        <taxon>Pterygota</taxon>
        <taxon>Neoptera</taxon>
        <taxon>Endopterygota</taxon>
        <taxon>Lepidoptera</taxon>
        <taxon>Glossata</taxon>
        <taxon>Ditrysia</taxon>
        <taxon>Papilionoidea</taxon>
        <taxon>Papilionidae</taxon>
        <taxon>Parnassiinae</taxon>
        <taxon>Parnassini</taxon>
        <taxon>Parnassius</taxon>
        <taxon>Parnassius</taxon>
    </lineage>
</organism>
<protein>
    <submittedName>
        <fullName evidence="1">(apollo) hypothetical protein</fullName>
    </submittedName>
</protein>
<dbReference type="AlphaFoldDB" id="A0A8S3W0F6"/>
<reference evidence="1" key="1">
    <citation type="submission" date="2021-04" db="EMBL/GenBank/DDBJ databases">
        <authorList>
            <person name="Tunstrom K."/>
        </authorList>
    </citation>
    <scope>NUCLEOTIDE SEQUENCE</scope>
</reference>
<accession>A0A8S3W0F6</accession>
<keyword evidence="2" id="KW-1185">Reference proteome</keyword>
<dbReference type="Proteomes" id="UP000691718">
    <property type="component" value="Unassembled WGS sequence"/>
</dbReference>
<name>A0A8S3W0F6_PARAO</name>